<evidence type="ECO:0000256" key="1">
    <source>
        <dbReference type="SAM" id="MobiDB-lite"/>
    </source>
</evidence>
<dbReference type="AlphaFoldDB" id="A0A645IZM8"/>
<organism evidence="2">
    <name type="scientific">bioreactor metagenome</name>
    <dbReference type="NCBI Taxonomy" id="1076179"/>
    <lineage>
        <taxon>unclassified sequences</taxon>
        <taxon>metagenomes</taxon>
        <taxon>ecological metagenomes</taxon>
    </lineage>
</organism>
<feature type="compositionally biased region" description="Basic residues" evidence="1">
    <location>
        <begin position="32"/>
        <end position="42"/>
    </location>
</feature>
<proteinExistence type="predicted"/>
<feature type="compositionally biased region" description="Basic and acidic residues" evidence="1">
    <location>
        <begin position="1"/>
        <end position="31"/>
    </location>
</feature>
<feature type="region of interest" description="Disordered" evidence="1">
    <location>
        <begin position="1"/>
        <end position="47"/>
    </location>
</feature>
<accession>A0A645IZM8</accession>
<protein>
    <submittedName>
        <fullName evidence="2">Uncharacterized protein</fullName>
    </submittedName>
</protein>
<comment type="caution">
    <text evidence="2">The sequence shown here is derived from an EMBL/GenBank/DDBJ whole genome shotgun (WGS) entry which is preliminary data.</text>
</comment>
<name>A0A645IZM8_9ZZZZ</name>
<sequence length="140" mass="15787">MNAKVEHGEQSFQRGKPDAGKPAGKRVEPQQHRRAHRVRRERVARAAGVADDQVSLQFFGVRVRNSAFGELAKAGRDPVDHRAVLALCFHNRAGAVDCRFCRIRNTRGFKRARHARNLLQRQPGAVECYHLSASPICKIR</sequence>
<reference evidence="2" key="1">
    <citation type="submission" date="2019-08" db="EMBL/GenBank/DDBJ databases">
        <authorList>
            <person name="Kucharzyk K."/>
            <person name="Murdoch R.W."/>
            <person name="Higgins S."/>
            <person name="Loffler F."/>
        </authorList>
    </citation>
    <scope>NUCLEOTIDE SEQUENCE</scope>
</reference>
<dbReference type="EMBL" id="VSSQ01127162">
    <property type="protein sequence ID" value="MPN56617.1"/>
    <property type="molecule type" value="Genomic_DNA"/>
</dbReference>
<gene>
    <name evidence="2" type="ORF">SDC9_204307</name>
</gene>
<evidence type="ECO:0000313" key="2">
    <source>
        <dbReference type="EMBL" id="MPN56617.1"/>
    </source>
</evidence>